<dbReference type="OrthoDB" id="8872837at2"/>
<dbReference type="STRING" id="307486.GCA_000807215_01007"/>
<evidence type="ECO:0000259" key="3">
    <source>
        <dbReference type="Pfam" id="PF17853"/>
    </source>
</evidence>
<organism evidence="4 5">
    <name type="scientific">Tepidimonas taiwanensis</name>
    <dbReference type="NCBI Taxonomy" id="307486"/>
    <lineage>
        <taxon>Bacteria</taxon>
        <taxon>Pseudomonadati</taxon>
        <taxon>Pseudomonadota</taxon>
        <taxon>Betaproteobacteria</taxon>
        <taxon>Burkholderiales</taxon>
        <taxon>Tepidimonas</taxon>
    </lineage>
</organism>
<name>A0A554WX95_9BURK</name>
<proteinExistence type="inferred from homology"/>
<evidence type="ECO:0000313" key="4">
    <source>
        <dbReference type="EMBL" id="TSE28202.1"/>
    </source>
</evidence>
<dbReference type="EMBL" id="VJOM01000067">
    <property type="protein sequence ID" value="TSE28202.1"/>
    <property type="molecule type" value="Genomic_DNA"/>
</dbReference>
<feature type="domain" description="CdaR GGDEF-like" evidence="3">
    <location>
        <begin position="225"/>
        <end position="330"/>
    </location>
</feature>
<reference evidence="4 5" key="1">
    <citation type="submission" date="2019-07" db="EMBL/GenBank/DDBJ databases">
        <title>Tepidimonas taiwanensis I1-1 draft genome.</title>
        <authorList>
            <person name="Da Costa M.S."/>
            <person name="Froufe H.J.C."/>
            <person name="Egas C."/>
            <person name="Albuquerque L."/>
        </authorList>
    </citation>
    <scope>NUCLEOTIDE SEQUENCE [LARGE SCALE GENOMIC DNA]</scope>
    <source>
        <strain evidence="4 5">I1-1</strain>
    </source>
</reference>
<dbReference type="InterPro" id="IPR025736">
    <property type="entry name" value="PucR_C-HTH_dom"/>
</dbReference>
<dbReference type="PANTHER" id="PTHR33744:SF1">
    <property type="entry name" value="DNA-BINDING TRANSCRIPTIONAL ACTIVATOR ADER"/>
    <property type="match status" value="1"/>
</dbReference>
<dbReference type="Pfam" id="PF13556">
    <property type="entry name" value="HTH_30"/>
    <property type="match status" value="1"/>
</dbReference>
<evidence type="ECO:0008006" key="6">
    <source>
        <dbReference type="Google" id="ProtNLM"/>
    </source>
</evidence>
<evidence type="ECO:0000313" key="5">
    <source>
        <dbReference type="Proteomes" id="UP000317763"/>
    </source>
</evidence>
<dbReference type="AlphaFoldDB" id="A0A554WX95"/>
<dbReference type="Gene3D" id="1.10.10.2840">
    <property type="entry name" value="PucR C-terminal helix-turn-helix domain"/>
    <property type="match status" value="1"/>
</dbReference>
<evidence type="ECO:0000259" key="2">
    <source>
        <dbReference type="Pfam" id="PF13556"/>
    </source>
</evidence>
<dbReference type="Proteomes" id="UP000317763">
    <property type="component" value="Unassembled WGS sequence"/>
</dbReference>
<comment type="similarity">
    <text evidence="1">Belongs to the CdaR family.</text>
</comment>
<evidence type="ECO:0000256" key="1">
    <source>
        <dbReference type="ARBA" id="ARBA00006754"/>
    </source>
</evidence>
<dbReference type="PANTHER" id="PTHR33744">
    <property type="entry name" value="CARBOHYDRATE DIACID REGULATOR"/>
    <property type="match status" value="1"/>
</dbReference>
<feature type="domain" description="PucR C-terminal helix-turn-helix" evidence="2">
    <location>
        <begin position="379"/>
        <end position="433"/>
    </location>
</feature>
<keyword evidence="5" id="KW-1185">Reference proteome</keyword>
<dbReference type="Pfam" id="PF17853">
    <property type="entry name" value="GGDEF_2"/>
    <property type="match status" value="1"/>
</dbReference>
<sequence>MIQATTILACSGGLAIAHQRFLTPTNRPQHDVMDNSRYQISEPATELVRRTAIIAQSLPAEWLKEFDNSILFLATHYSKTLNASIIEATKRSVRLELMHWAHQTIKNPTKFPEPLITADAEEIAKEVTSLNIPEIFIEISRLHQNTAIKLCINTIFQEKCSQEIANEAITFLLKSINYYFDNSVNKLTNIIHKEKLSATHSKKDAKYNLIKNLLDNRFVDANIASRELNYNINSTHQCGIAWAPKDKVQLTELEKMTIKIITKISTAQSIFIPMEHDTIVFWLNLKNPITAQQLSKVPHHYPARLVLGPLGQGPDGFRRSYQDALTTQRILTQFNAKTKFATYYDTQLIEAFAHNMDFTKEFINTTLGKLLAAPPELQKSLYIFLREGCNLTKSASILGIHRNTLLTRIDRATSLLPTDLNEHRIQISVALHALVAPEIFITA</sequence>
<accession>A0A554WX95</accession>
<gene>
    <name evidence="4" type="ORF">Ttaiw_02665</name>
</gene>
<comment type="caution">
    <text evidence="4">The sequence shown here is derived from an EMBL/GenBank/DDBJ whole genome shotgun (WGS) entry which is preliminary data.</text>
</comment>
<protein>
    <recommendedName>
        <fullName evidence="6">Purine catabolism regulatory protein</fullName>
    </recommendedName>
</protein>
<dbReference type="InterPro" id="IPR042070">
    <property type="entry name" value="PucR_C-HTH_sf"/>
</dbReference>
<dbReference type="InterPro" id="IPR041522">
    <property type="entry name" value="CdaR_GGDEF"/>
</dbReference>
<dbReference type="InterPro" id="IPR051448">
    <property type="entry name" value="CdaR-like_regulators"/>
</dbReference>